<protein>
    <submittedName>
        <fullName evidence="1">Uncharacterized protein</fullName>
    </submittedName>
</protein>
<evidence type="ECO:0000313" key="1">
    <source>
        <dbReference type="EMBL" id="KAG5836697.1"/>
    </source>
</evidence>
<accession>A0A9D3RR61</accession>
<dbReference type="AlphaFoldDB" id="A0A9D3RR61"/>
<name>A0A9D3RR61_ANGAN</name>
<comment type="caution">
    <text evidence="1">The sequence shown here is derived from an EMBL/GenBank/DDBJ whole genome shotgun (WGS) entry which is preliminary data.</text>
</comment>
<sequence>GKAHPLVRSCCEVTLDKFVSLHRHLLNIYWIGLQQSTQRNRIVFNITSVIFRVTGVHGRRVYIMQTIMLAANVWDRPVELRHTAARLPLSHLYTTGRDDRLFLVLVRALWAQEEEVKLRMVVAMQDKAVPLA</sequence>
<feature type="non-terminal residue" evidence="1">
    <location>
        <position position="1"/>
    </location>
</feature>
<proteinExistence type="predicted"/>
<dbReference type="Proteomes" id="UP001044222">
    <property type="component" value="Chromosome 13"/>
</dbReference>
<dbReference type="EMBL" id="JAFIRN010000013">
    <property type="protein sequence ID" value="KAG5836697.1"/>
    <property type="molecule type" value="Genomic_DNA"/>
</dbReference>
<keyword evidence="2" id="KW-1185">Reference proteome</keyword>
<organism evidence="1 2">
    <name type="scientific">Anguilla anguilla</name>
    <name type="common">European freshwater eel</name>
    <name type="synonym">Muraena anguilla</name>
    <dbReference type="NCBI Taxonomy" id="7936"/>
    <lineage>
        <taxon>Eukaryota</taxon>
        <taxon>Metazoa</taxon>
        <taxon>Chordata</taxon>
        <taxon>Craniata</taxon>
        <taxon>Vertebrata</taxon>
        <taxon>Euteleostomi</taxon>
        <taxon>Actinopterygii</taxon>
        <taxon>Neopterygii</taxon>
        <taxon>Teleostei</taxon>
        <taxon>Anguilliformes</taxon>
        <taxon>Anguillidae</taxon>
        <taxon>Anguilla</taxon>
    </lineage>
</organism>
<reference evidence="1" key="1">
    <citation type="submission" date="2021-01" db="EMBL/GenBank/DDBJ databases">
        <title>A chromosome-scale assembly of European eel, Anguilla anguilla.</title>
        <authorList>
            <person name="Henkel C."/>
            <person name="Jong-Raadsen S.A."/>
            <person name="Dufour S."/>
            <person name="Weltzien F.-A."/>
            <person name="Palstra A.P."/>
            <person name="Pelster B."/>
            <person name="Spaink H.P."/>
            <person name="Van Den Thillart G.E."/>
            <person name="Jansen H."/>
            <person name="Zahm M."/>
            <person name="Klopp C."/>
            <person name="Cedric C."/>
            <person name="Louis A."/>
            <person name="Berthelot C."/>
            <person name="Parey E."/>
            <person name="Roest Crollius H."/>
            <person name="Montfort J."/>
            <person name="Robinson-Rechavi M."/>
            <person name="Bucao C."/>
            <person name="Bouchez O."/>
            <person name="Gislard M."/>
            <person name="Lluch J."/>
            <person name="Milhes M."/>
            <person name="Lampietro C."/>
            <person name="Lopez Roques C."/>
            <person name="Donnadieu C."/>
            <person name="Braasch I."/>
            <person name="Desvignes T."/>
            <person name="Postlethwait J."/>
            <person name="Bobe J."/>
            <person name="Guiguen Y."/>
            <person name="Dirks R."/>
        </authorList>
    </citation>
    <scope>NUCLEOTIDE SEQUENCE</scope>
    <source>
        <strain evidence="1">Tag_6206</strain>
        <tissue evidence="1">Liver</tissue>
    </source>
</reference>
<gene>
    <name evidence="1" type="ORF">ANANG_G00231220</name>
</gene>
<evidence type="ECO:0000313" key="2">
    <source>
        <dbReference type="Proteomes" id="UP001044222"/>
    </source>
</evidence>